<evidence type="ECO:0000256" key="3">
    <source>
        <dbReference type="ARBA" id="ARBA00022692"/>
    </source>
</evidence>
<dbReference type="RefSeq" id="WP_209635650.1">
    <property type="nucleotide sequence ID" value="NZ_JAGINW010000001.1"/>
</dbReference>
<protein>
    <submittedName>
        <fullName evidence="8">MFS family permease</fullName>
    </submittedName>
</protein>
<comment type="subcellular location">
    <subcellularLocation>
        <location evidence="1">Cell membrane</location>
        <topology evidence="1">Multi-pass membrane protein</topology>
    </subcellularLocation>
</comment>
<keyword evidence="2" id="KW-0813">Transport</keyword>
<sequence length="371" mass="37334">MRGRKVALYAGGFLGPFAGGITTTMLPELGADFGVSAQTASVSLTAYLVPFAVLMLFSGTLGARWGAERAVRAAYVVYVGASAVCALSGDFAVFLGARAVQGAANAFTTPLLLAAVAAATPAGRLGRALGLFSSLQAVGQTSAPLLGGLAAEVQWEWAFWAVAGVALLLAVAGIPGTAGAGDDEPVRLRSAWRREILWLGLVAFVGWASLGGLSFLVAIQAEDVFALGAGERGLLLTGFGVMGIVSARFVGHGIDRIGARKAALIGAIGGAVVVAGIGVMPSVVAVGALWAVGGVAAQLLLVGLNALVLSGDEENRAGAISVVQAGRFFGGALSPPVFTPVYQLLPAAGFLVPAILLAVVAPLGLWRSTRD</sequence>
<feature type="transmembrane region" description="Helical" evidence="6">
    <location>
        <begin position="344"/>
        <end position="366"/>
    </location>
</feature>
<comment type="caution">
    <text evidence="8">The sequence shown here is derived from an EMBL/GenBank/DDBJ whole genome shotgun (WGS) entry which is preliminary data.</text>
</comment>
<dbReference type="InterPro" id="IPR036259">
    <property type="entry name" value="MFS_trans_sf"/>
</dbReference>
<dbReference type="SUPFAM" id="SSF103473">
    <property type="entry name" value="MFS general substrate transporter"/>
    <property type="match status" value="1"/>
</dbReference>
<feature type="domain" description="Major facilitator superfamily (MFS) profile" evidence="7">
    <location>
        <begin position="4"/>
        <end position="370"/>
    </location>
</feature>
<reference evidence="8 9" key="1">
    <citation type="submission" date="2021-03" db="EMBL/GenBank/DDBJ databases">
        <title>Sequencing the genomes of 1000 actinobacteria strains.</title>
        <authorList>
            <person name="Klenk H.-P."/>
        </authorList>
    </citation>
    <scope>NUCLEOTIDE SEQUENCE [LARGE SCALE GENOMIC DNA]</scope>
    <source>
        <strain evidence="8 9">DSM 46670</strain>
    </source>
</reference>
<evidence type="ECO:0000256" key="5">
    <source>
        <dbReference type="ARBA" id="ARBA00023136"/>
    </source>
</evidence>
<dbReference type="Proteomes" id="UP001519332">
    <property type="component" value="Unassembled WGS sequence"/>
</dbReference>
<dbReference type="PANTHER" id="PTHR42718:SF9">
    <property type="entry name" value="MAJOR FACILITATOR SUPERFAMILY MULTIDRUG TRANSPORTER MFSC"/>
    <property type="match status" value="1"/>
</dbReference>
<feature type="transmembrane region" description="Helical" evidence="6">
    <location>
        <begin position="262"/>
        <end position="283"/>
    </location>
</feature>
<dbReference type="PROSITE" id="PS50850">
    <property type="entry name" value="MFS"/>
    <property type="match status" value="1"/>
</dbReference>
<keyword evidence="9" id="KW-1185">Reference proteome</keyword>
<name>A0ABS4TAA5_9PSEU</name>
<proteinExistence type="predicted"/>
<organism evidence="8 9">
    <name type="scientific">Kibdelosporangium banguiense</name>
    <dbReference type="NCBI Taxonomy" id="1365924"/>
    <lineage>
        <taxon>Bacteria</taxon>
        <taxon>Bacillati</taxon>
        <taxon>Actinomycetota</taxon>
        <taxon>Actinomycetes</taxon>
        <taxon>Pseudonocardiales</taxon>
        <taxon>Pseudonocardiaceae</taxon>
        <taxon>Kibdelosporangium</taxon>
    </lineage>
</organism>
<dbReference type="Gene3D" id="1.20.1250.20">
    <property type="entry name" value="MFS general substrate transporter like domains"/>
    <property type="match status" value="2"/>
</dbReference>
<feature type="transmembrane region" description="Helical" evidence="6">
    <location>
        <begin position="289"/>
        <end position="310"/>
    </location>
</feature>
<dbReference type="PANTHER" id="PTHR42718">
    <property type="entry name" value="MAJOR FACILITATOR SUPERFAMILY MULTIDRUG TRANSPORTER MFSC"/>
    <property type="match status" value="1"/>
</dbReference>
<dbReference type="InterPro" id="IPR020846">
    <property type="entry name" value="MFS_dom"/>
</dbReference>
<feature type="transmembrane region" description="Helical" evidence="6">
    <location>
        <begin position="75"/>
        <end position="97"/>
    </location>
</feature>
<evidence type="ECO:0000256" key="1">
    <source>
        <dbReference type="ARBA" id="ARBA00004651"/>
    </source>
</evidence>
<dbReference type="PRINTS" id="PR01036">
    <property type="entry name" value="TCRTETB"/>
</dbReference>
<feature type="transmembrane region" description="Helical" evidence="6">
    <location>
        <begin position="317"/>
        <end position="338"/>
    </location>
</feature>
<evidence type="ECO:0000313" key="9">
    <source>
        <dbReference type="Proteomes" id="UP001519332"/>
    </source>
</evidence>
<keyword evidence="3 6" id="KW-0812">Transmembrane</keyword>
<accession>A0ABS4TAA5</accession>
<evidence type="ECO:0000256" key="6">
    <source>
        <dbReference type="SAM" id="Phobius"/>
    </source>
</evidence>
<gene>
    <name evidence="8" type="ORF">JOF56_001420</name>
</gene>
<feature type="transmembrane region" description="Helical" evidence="6">
    <location>
        <begin position="44"/>
        <end position="63"/>
    </location>
</feature>
<evidence type="ECO:0000259" key="7">
    <source>
        <dbReference type="PROSITE" id="PS50850"/>
    </source>
</evidence>
<feature type="transmembrane region" description="Helical" evidence="6">
    <location>
        <begin position="233"/>
        <end position="250"/>
    </location>
</feature>
<feature type="transmembrane region" description="Helical" evidence="6">
    <location>
        <begin position="157"/>
        <end position="175"/>
    </location>
</feature>
<keyword evidence="5 6" id="KW-0472">Membrane</keyword>
<feature type="transmembrane region" description="Helical" evidence="6">
    <location>
        <begin position="196"/>
        <end position="221"/>
    </location>
</feature>
<evidence type="ECO:0000313" key="8">
    <source>
        <dbReference type="EMBL" id="MBP2321035.1"/>
    </source>
</evidence>
<evidence type="ECO:0000256" key="4">
    <source>
        <dbReference type="ARBA" id="ARBA00022989"/>
    </source>
</evidence>
<dbReference type="InterPro" id="IPR011701">
    <property type="entry name" value="MFS"/>
</dbReference>
<keyword evidence="4 6" id="KW-1133">Transmembrane helix</keyword>
<dbReference type="EMBL" id="JAGINW010000001">
    <property type="protein sequence ID" value="MBP2321035.1"/>
    <property type="molecule type" value="Genomic_DNA"/>
</dbReference>
<dbReference type="Pfam" id="PF07690">
    <property type="entry name" value="MFS_1"/>
    <property type="match status" value="1"/>
</dbReference>
<evidence type="ECO:0000256" key="2">
    <source>
        <dbReference type="ARBA" id="ARBA00022448"/>
    </source>
</evidence>